<dbReference type="Proteomes" id="UP000001075">
    <property type="component" value="Unassembled WGS sequence"/>
</dbReference>
<evidence type="ECO:0000313" key="2">
    <source>
        <dbReference type="Proteomes" id="UP000001075"/>
    </source>
</evidence>
<dbReference type="EMBL" id="JH000055">
    <property type="protein sequence ID" value="EGV99549.1"/>
    <property type="molecule type" value="Genomic_DNA"/>
</dbReference>
<protein>
    <submittedName>
        <fullName evidence="1">Uncharacterized protein</fullName>
    </submittedName>
</protein>
<name>G3GWV1_CRIGR</name>
<dbReference type="AlphaFoldDB" id="G3GWV1"/>
<evidence type="ECO:0000313" key="1">
    <source>
        <dbReference type="EMBL" id="EGV99549.1"/>
    </source>
</evidence>
<organism evidence="1 2">
    <name type="scientific">Cricetulus griseus</name>
    <name type="common">Chinese hamster</name>
    <name type="synonym">Cricetulus barabensis griseus</name>
    <dbReference type="NCBI Taxonomy" id="10029"/>
    <lineage>
        <taxon>Eukaryota</taxon>
        <taxon>Metazoa</taxon>
        <taxon>Chordata</taxon>
        <taxon>Craniata</taxon>
        <taxon>Vertebrata</taxon>
        <taxon>Euteleostomi</taxon>
        <taxon>Mammalia</taxon>
        <taxon>Eutheria</taxon>
        <taxon>Euarchontoglires</taxon>
        <taxon>Glires</taxon>
        <taxon>Rodentia</taxon>
        <taxon>Myomorpha</taxon>
        <taxon>Muroidea</taxon>
        <taxon>Cricetidae</taxon>
        <taxon>Cricetinae</taxon>
        <taxon>Cricetulus</taxon>
    </lineage>
</organism>
<proteinExistence type="predicted"/>
<dbReference type="InParanoid" id="G3GWV1"/>
<reference evidence="2" key="1">
    <citation type="journal article" date="2011" name="Nat. Biotechnol.">
        <title>The genomic sequence of the Chinese hamster ovary (CHO)-K1 cell line.</title>
        <authorList>
            <person name="Xu X."/>
            <person name="Nagarajan H."/>
            <person name="Lewis N.E."/>
            <person name="Pan S."/>
            <person name="Cai Z."/>
            <person name="Liu X."/>
            <person name="Chen W."/>
            <person name="Xie M."/>
            <person name="Wang W."/>
            <person name="Hammond S."/>
            <person name="Andersen M.R."/>
            <person name="Neff N."/>
            <person name="Passarelli B."/>
            <person name="Koh W."/>
            <person name="Fan H.C."/>
            <person name="Wang J."/>
            <person name="Gui Y."/>
            <person name="Lee K.H."/>
            <person name="Betenbaugh M.J."/>
            <person name="Quake S.R."/>
            <person name="Famili I."/>
            <person name="Palsson B.O."/>
            <person name="Wang J."/>
        </authorList>
    </citation>
    <scope>NUCLEOTIDE SEQUENCE [LARGE SCALE GENOMIC DNA]</scope>
    <source>
        <strain evidence="2">CHO K1 cell line</strain>
    </source>
</reference>
<accession>G3GWV1</accession>
<sequence length="95" mass="10990">MYHIFSIHSSVGGHHVCFQFLVITNNTAMNMVEQMSLLYECVSFGYIPKSGIAGFCGRLIPIFLRIHQNDFQSGCKIWDSHLQWRSDLLLKREIL</sequence>
<gene>
    <name evidence="1" type="ORF">I79_002234</name>
</gene>